<evidence type="ECO:0000259" key="7">
    <source>
        <dbReference type="PROSITE" id="PS51078"/>
    </source>
</evidence>
<dbReference type="RefSeq" id="WP_131865302.1">
    <property type="nucleotide sequence ID" value="NZ_SMCR01000004.1"/>
</dbReference>
<dbReference type="PANTHER" id="PTHR30136:SF24">
    <property type="entry name" value="HTH-TYPE TRANSCRIPTIONAL REPRESSOR ALLR"/>
    <property type="match status" value="1"/>
</dbReference>
<dbReference type="GO" id="GO:0003700">
    <property type="term" value="F:DNA-binding transcription factor activity"/>
    <property type="evidence" value="ECO:0007669"/>
    <property type="project" value="TreeGrafter"/>
</dbReference>
<dbReference type="SUPFAM" id="SSF55781">
    <property type="entry name" value="GAF domain-like"/>
    <property type="match status" value="1"/>
</dbReference>
<feature type="domain" description="HTH iclR-type" evidence="6">
    <location>
        <begin position="15"/>
        <end position="75"/>
    </location>
</feature>
<dbReference type="PROSITE" id="PS51078">
    <property type="entry name" value="ICLR_ED"/>
    <property type="match status" value="1"/>
</dbReference>
<dbReference type="Pfam" id="PF09339">
    <property type="entry name" value="HTH_IclR"/>
    <property type="match status" value="1"/>
</dbReference>
<evidence type="ECO:0000256" key="5">
    <source>
        <dbReference type="ARBA" id="ARBA00042627"/>
    </source>
</evidence>
<sequence length="253" mass="27873">MVNASPLAIGAEDPISAQERVLMILKIIAQAGHPASAAELMKRTGLAKSTLYRQLTLLKRWGFVMETGNLYAPGPVSLQLAISFNQTTLLTQYAQQDMQWLAEQSQETVAITVAMNRQAICISMIEARQSLRCSFEKGRSIPLRSGATAKCLLAYLPEKERRHILQLEFPHPEQRAAIGVQLQDIRRQGFACSDSEVDAGVWGVSFPLMTSSQKLLGVLSLMAPSQRVIGRQATLINLTAQAADRLHHPLKDL</sequence>
<keyword evidence="9" id="KW-1185">Reference proteome</keyword>
<organism evidence="8 9">
    <name type="scientific">Biostraticola tofi</name>
    <dbReference type="NCBI Taxonomy" id="466109"/>
    <lineage>
        <taxon>Bacteria</taxon>
        <taxon>Pseudomonadati</taxon>
        <taxon>Pseudomonadota</taxon>
        <taxon>Gammaproteobacteria</taxon>
        <taxon>Enterobacterales</taxon>
        <taxon>Bruguierivoracaceae</taxon>
        <taxon>Biostraticola</taxon>
    </lineage>
</organism>
<dbReference type="InterPro" id="IPR005471">
    <property type="entry name" value="Tscrpt_reg_IclR_N"/>
</dbReference>
<dbReference type="GO" id="GO:0045892">
    <property type="term" value="P:negative regulation of DNA-templated transcription"/>
    <property type="evidence" value="ECO:0007669"/>
    <property type="project" value="TreeGrafter"/>
</dbReference>
<reference evidence="8 9" key="1">
    <citation type="submission" date="2019-03" db="EMBL/GenBank/DDBJ databases">
        <title>Genomic Encyclopedia of Type Strains, Phase IV (KMG-IV): sequencing the most valuable type-strain genomes for metagenomic binning, comparative biology and taxonomic classification.</title>
        <authorList>
            <person name="Goeker M."/>
        </authorList>
    </citation>
    <scope>NUCLEOTIDE SEQUENCE [LARGE SCALE GENOMIC DNA]</scope>
    <source>
        <strain evidence="8 9">DSM 19580</strain>
    </source>
</reference>
<dbReference type="Proteomes" id="UP000295719">
    <property type="component" value="Unassembled WGS sequence"/>
</dbReference>
<proteinExistence type="predicted"/>
<accession>A0A4R3YVP8</accession>
<evidence type="ECO:0000256" key="4">
    <source>
        <dbReference type="ARBA" id="ARBA00040379"/>
    </source>
</evidence>
<feature type="domain" description="IclR-ED" evidence="7">
    <location>
        <begin position="76"/>
        <end position="253"/>
    </location>
</feature>
<evidence type="ECO:0000256" key="3">
    <source>
        <dbReference type="ARBA" id="ARBA00023163"/>
    </source>
</evidence>
<dbReference type="Pfam" id="PF01614">
    <property type="entry name" value="IclR_C"/>
    <property type="match status" value="1"/>
</dbReference>
<keyword evidence="1" id="KW-0805">Transcription regulation</keyword>
<protein>
    <recommendedName>
        <fullName evidence="4">HTH-type transcriptional repressor AllR</fullName>
    </recommendedName>
    <alternativeName>
        <fullName evidence="5">Negative regulator of allantoin and glyoxylate utilization operons</fullName>
    </alternativeName>
</protein>
<evidence type="ECO:0000256" key="2">
    <source>
        <dbReference type="ARBA" id="ARBA00023125"/>
    </source>
</evidence>
<comment type="caution">
    <text evidence="8">The sequence shown here is derived from an EMBL/GenBank/DDBJ whole genome shotgun (WGS) entry which is preliminary data.</text>
</comment>
<gene>
    <name evidence="8" type="ORF">EDC52_104161</name>
</gene>
<keyword evidence="3" id="KW-0804">Transcription</keyword>
<dbReference type="GO" id="GO:0003677">
    <property type="term" value="F:DNA binding"/>
    <property type="evidence" value="ECO:0007669"/>
    <property type="project" value="UniProtKB-KW"/>
</dbReference>
<dbReference type="SMART" id="SM00346">
    <property type="entry name" value="HTH_ICLR"/>
    <property type="match status" value="1"/>
</dbReference>
<name>A0A4R3YVP8_9GAMM</name>
<dbReference type="EMBL" id="SMCR01000004">
    <property type="protein sequence ID" value="TCV96721.1"/>
    <property type="molecule type" value="Genomic_DNA"/>
</dbReference>
<dbReference type="InterPro" id="IPR014757">
    <property type="entry name" value="Tscrpt_reg_IclR_C"/>
</dbReference>
<dbReference type="InterPro" id="IPR029016">
    <property type="entry name" value="GAF-like_dom_sf"/>
</dbReference>
<evidence type="ECO:0000259" key="6">
    <source>
        <dbReference type="PROSITE" id="PS51077"/>
    </source>
</evidence>
<dbReference type="InterPro" id="IPR036388">
    <property type="entry name" value="WH-like_DNA-bd_sf"/>
</dbReference>
<keyword evidence="2" id="KW-0238">DNA-binding</keyword>
<evidence type="ECO:0000313" key="9">
    <source>
        <dbReference type="Proteomes" id="UP000295719"/>
    </source>
</evidence>
<dbReference type="SUPFAM" id="SSF46785">
    <property type="entry name" value="Winged helix' DNA-binding domain"/>
    <property type="match status" value="1"/>
</dbReference>
<dbReference type="PROSITE" id="PS51077">
    <property type="entry name" value="HTH_ICLR"/>
    <property type="match status" value="1"/>
</dbReference>
<dbReference type="InterPro" id="IPR050707">
    <property type="entry name" value="HTH_MetabolicPath_Reg"/>
</dbReference>
<dbReference type="InterPro" id="IPR011991">
    <property type="entry name" value="ArsR-like_HTH"/>
</dbReference>
<dbReference type="OrthoDB" id="9807558at2"/>
<dbReference type="PANTHER" id="PTHR30136">
    <property type="entry name" value="HELIX-TURN-HELIX TRANSCRIPTIONAL REGULATOR, ICLR FAMILY"/>
    <property type="match status" value="1"/>
</dbReference>
<dbReference type="Gene3D" id="3.30.450.40">
    <property type="match status" value="1"/>
</dbReference>
<dbReference type="CDD" id="cd00090">
    <property type="entry name" value="HTH_ARSR"/>
    <property type="match status" value="1"/>
</dbReference>
<evidence type="ECO:0000313" key="8">
    <source>
        <dbReference type="EMBL" id="TCV96721.1"/>
    </source>
</evidence>
<evidence type="ECO:0000256" key="1">
    <source>
        <dbReference type="ARBA" id="ARBA00023015"/>
    </source>
</evidence>
<dbReference type="AlphaFoldDB" id="A0A4R3YVP8"/>
<dbReference type="Gene3D" id="1.10.10.10">
    <property type="entry name" value="Winged helix-like DNA-binding domain superfamily/Winged helix DNA-binding domain"/>
    <property type="match status" value="1"/>
</dbReference>
<dbReference type="InterPro" id="IPR036390">
    <property type="entry name" value="WH_DNA-bd_sf"/>
</dbReference>